<reference evidence="1 2" key="1">
    <citation type="journal article" date="2015" name="Proc. Natl. Acad. Sci. U.S.A.">
        <title>The resurrection genome of Boea hygrometrica: A blueprint for survival of dehydration.</title>
        <authorList>
            <person name="Xiao L."/>
            <person name="Yang G."/>
            <person name="Zhang L."/>
            <person name="Yang X."/>
            <person name="Zhao S."/>
            <person name="Ji Z."/>
            <person name="Zhou Q."/>
            <person name="Hu M."/>
            <person name="Wang Y."/>
            <person name="Chen M."/>
            <person name="Xu Y."/>
            <person name="Jin H."/>
            <person name="Xiao X."/>
            <person name="Hu G."/>
            <person name="Bao F."/>
            <person name="Hu Y."/>
            <person name="Wan P."/>
            <person name="Li L."/>
            <person name="Deng X."/>
            <person name="Kuang T."/>
            <person name="Xiang C."/>
            <person name="Zhu J.K."/>
            <person name="Oliver M.J."/>
            <person name="He Y."/>
        </authorList>
    </citation>
    <scope>NUCLEOTIDE SEQUENCE [LARGE SCALE GENOMIC DNA]</scope>
    <source>
        <strain evidence="2">cv. XS01</strain>
    </source>
</reference>
<evidence type="ECO:0000313" key="1">
    <source>
        <dbReference type="EMBL" id="KZV54949.1"/>
    </source>
</evidence>
<sequence>MATANKSRAAATSAALPCAIVRQAHGAAANVLAVMRDKAHMLPLEICATIAPEISSSGRRHLGLLRRASARNSPHRQRNLRGHRETSALPRTLMRAGRGAAMRGGAVAEM</sequence>
<proteinExistence type="predicted"/>
<accession>A0A2Z7D8Q1</accession>
<name>A0A2Z7D8Q1_9LAMI</name>
<gene>
    <name evidence="1" type="ORF">F511_33947</name>
</gene>
<dbReference type="Proteomes" id="UP000250235">
    <property type="component" value="Unassembled WGS sequence"/>
</dbReference>
<keyword evidence="2" id="KW-1185">Reference proteome</keyword>
<protein>
    <submittedName>
        <fullName evidence="1">Uncharacterized protein</fullName>
    </submittedName>
</protein>
<dbReference type="AlphaFoldDB" id="A0A2Z7D8Q1"/>
<dbReference type="EMBL" id="KQ989061">
    <property type="protein sequence ID" value="KZV54949.1"/>
    <property type="molecule type" value="Genomic_DNA"/>
</dbReference>
<evidence type="ECO:0000313" key="2">
    <source>
        <dbReference type="Proteomes" id="UP000250235"/>
    </source>
</evidence>
<organism evidence="1 2">
    <name type="scientific">Dorcoceras hygrometricum</name>
    <dbReference type="NCBI Taxonomy" id="472368"/>
    <lineage>
        <taxon>Eukaryota</taxon>
        <taxon>Viridiplantae</taxon>
        <taxon>Streptophyta</taxon>
        <taxon>Embryophyta</taxon>
        <taxon>Tracheophyta</taxon>
        <taxon>Spermatophyta</taxon>
        <taxon>Magnoliopsida</taxon>
        <taxon>eudicotyledons</taxon>
        <taxon>Gunneridae</taxon>
        <taxon>Pentapetalae</taxon>
        <taxon>asterids</taxon>
        <taxon>lamiids</taxon>
        <taxon>Lamiales</taxon>
        <taxon>Gesneriaceae</taxon>
        <taxon>Didymocarpoideae</taxon>
        <taxon>Trichosporeae</taxon>
        <taxon>Loxocarpinae</taxon>
        <taxon>Dorcoceras</taxon>
    </lineage>
</organism>